<reference evidence="1" key="1">
    <citation type="submission" date="2023-10" db="EMBL/GenBank/DDBJ databases">
        <authorList>
            <person name="Chen Y."/>
            <person name="Shah S."/>
            <person name="Dougan E. K."/>
            <person name="Thang M."/>
            <person name="Chan C."/>
        </authorList>
    </citation>
    <scope>NUCLEOTIDE SEQUENCE [LARGE SCALE GENOMIC DNA]</scope>
</reference>
<evidence type="ECO:0000313" key="2">
    <source>
        <dbReference type="Proteomes" id="UP001189429"/>
    </source>
</evidence>
<gene>
    <name evidence="1" type="ORF">PCOR1329_LOCUS760</name>
</gene>
<accession>A0ABN9PAB7</accession>
<organism evidence="1 2">
    <name type="scientific">Prorocentrum cordatum</name>
    <dbReference type="NCBI Taxonomy" id="2364126"/>
    <lineage>
        <taxon>Eukaryota</taxon>
        <taxon>Sar</taxon>
        <taxon>Alveolata</taxon>
        <taxon>Dinophyceae</taxon>
        <taxon>Prorocentrales</taxon>
        <taxon>Prorocentraceae</taxon>
        <taxon>Prorocentrum</taxon>
    </lineage>
</organism>
<name>A0ABN9PAB7_9DINO</name>
<dbReference type="Proteomes" id="UP001189429">
    <property type="component" value="Unassembled WGS sequence"/>
</dbReference>
<sequence>MWRVRSHHMGPRDGRFGPHKNEVVNLTRWPKLYAGKFYKTRRGQNSQSEHISNVLGQMRHQKDCAEMIQSRENSTGARYAAVLKVRDNTLALRPVVPELLVSIDKVVVKRCASWGGVNDKVMALPRKHLEGILGSTYDFMQKVMNDPVLDSRMRSLSQTSANTEMIVLWTLRASGAPVLHEDTTKRTDVGLYLPFTDGRCQSGSESGREDRWCVVAHCKDCHPPEPWTLNVTCSTAGGRVEEGTDAWCKAAR</sequence>
<keyword evidence="2" id="KW-1185">Reference proteome</keyword>
<protein>
    <submittedName>
        <fullName evidence="1">Uncharacterized protein</fullName>
    </submittedName>
</protein>
<dbReference type="EMBL" id="CAUYUJ010000170">
    <property type="protein sequence ID" value="CAK0789091.1"/>
    <property type="molecule type" value="Genomic_DNA"/>
</dbReference>
<proteinExistence type="predicted"/>
<evidence type="ECO:0000313" key="1">
    <source>
        <dbReference type="EMBL" id="CAK0789091.1"/>
    </source>
</evidence>
<comment type="caution">
    <text evidence="1">The sequence shown here is derived from an EMBL/GenBank/DDBJ whole genome shotgun (WGS) entry which is preliminary data.</text>
</comment>